<name>A0ABQ5FEQ8_9ASTR</name>
<reference evidence="1" key="1">
    <citation type="journal article" date="2022" name="Int. J. Mol. Sci.">
        <title>Draft Genome of Tanacetum Coccineum: Genomic Comparison of Closely Related Tanacetum-Family Plants.</title>
        <authorList>
            <person name="Yamashiro T."/>
            <person name="Shiraishi A."/>
            <person name="Nakayama K."/>
            <person name="Satake H."/>
        </authorList>
    </citation>
    <scope>NUCLEOTIDE SEQUENCE</scope>
</reference>
<dbReference type="EMBL" id="BQNB010017320">
    <property type="protein sequence ID" value="GJT61805.1"/>
    <property type="molecule type" value="Genomic_DNA"/>
</dbReference>
<reference evidence="1" key="2">
    <citation type="submission" date="2022-01" db="EMBL/GenBank/DDBJ databases">
        <authorList>
            <person name="Yamashiro T."/>
            <person name="Shiraishi A."/>
            <person name="Satake H."/>
            <person name="Nakayama K."/>
        </authorList>
    </citation>
    <scope>NUCLEOTIDE SEQUENCE</scope>
</reference>
<sequence>MIKIKSSQQVLKIMIQVLKIELSKHNKDPTHSLGFGFGSHDLIVGLAVVLNERKTGWSDLVCIVVSGRGKRISLVEIGAADCETLSLDVISGRLLRRAGSAWLLTLATMVCFREREWGYRVECSCSRDDDVRLRQKVVLSIDGLSKSAGLMSKKLPPARRVQRSLDH</sequence>
<organism evidence="1 2">
    <name type="scientific">Tanacetum coccineum</name>
    <dbReference type="NCBI Taxonomy" id="301880"/>
    <lineage>
        <taxon>Eukaryota</taxon>
        <taxon>Viridiplantae</taxon>
        <taxon>Streptophyta</taxon>
        <taxon>Embryophyta</taxon>
        <taxon>Tracheophyta</taxon>
        <taxon>Spermatophyta</taxon>
        <taxon>Magnoliopsida</taxon>
        <taxon>eudicotyledons</taxon>
        <taxon>Gunneridae</taxon>
        <taxon>Pentapetalae</taxon>
        <taxon>asterids</taxon>
        <taxon>campanulids</taxon>
        <taxon>Asterales</taxon>
        <taxon>Asteraceae</taxon>
        <taxon>Asteroideae</taxon>
        <taxon>Anthemideae</taxon>
        <taxon>Anthemidinae</taxon>
        <taxon>Tanacetum</taxon>
    </lineage>
</organism>
<proteinExistence type="predicted"/>
<dbReference type="Proteomes" id="UP001151760">
    <property type="component" value="Unassembled WGS sequence"/>
</dbReference>
<accession>A0ABQ5FEQ8</accession>
<comment type="caution">
    <text evidence="1">The sequence shown here is derived from an EMBL/GenBank/DDBJ whole genome shotgun (WGS) entry which is preliminary data.</text>
</comment>
<evidence type="ECO:0000313" key="2">
    <source>
        <dbReference type="Proteomes" id="UP001151760"/>
    </source>
</evidence>
<gene>
    <name evidence="1" type="ORF">Tco_1005338</name>
</gene>
<keyword evidence="2" id="KW-1185">Reference proteome</keyword>
<evidence type="ECO:0000313" key="1">
    <source>
        <dbReference type="EMBL" id="GJT61805.1"/>
    </source>
</evidence>
<protein>
    <submittedName>
        <fullName evidence="1">Uncharacterized protein</fullName>
    </submittedName>
</protein>